<comment type="caution">
    <text evidence="1">The sequence shown here is derived from an EMBL/GenBank/DDBJ whole genome shotgun (WGS) entry which is preliminary data.</text>
</comment>
<protein>
    <submittedName>
        <fullName evidence="1">Uncharacterized protein</fullName>
    </submittedName>
</protein>
<name>A0A645H0U3_9ZZZZ</name>
<reference evidence="1" key="1">
    <citation type="submission" date="2019-08" db="EMBL/GenBank/DDBJ databases">
        <authorList>
            <person name="Kucharzyk K."/>
            <person name="Murdoch R.W."/>
            <person name="Higgins S."/>
            <person name="Loffler F."/>
        </authorList>
    </citation>
    <scope>NUCLEOTIDE SEQUENCE</scope>
</reference>
<evidence type="ECO:0000313" key="1">
    <source>
        <dbReference type="EMBL" id="MPN29934.1"/>
    </source>
</evidence>
<dbReference type="AlphaFoldDB" id="A0A645H0U3"/>
<dbReference type="EMBL" id="VSSQ01080849">
    <property type="protein sequence ID" value="MPN29934.1"/>
    <property type="molecule type" value="Genomic_DNA"/>
</dbReference>
<organism evidence="1">
    <name type="scientific">bioreactor metagenome</name>
    <dbReference type="NCBI Taxonomy" id="1076179"/>
    <lineage>
        <taxon>unclassified sequences</taxon>
        <taxon>metagenomes</taxon>
        <taxon>ecological metagenomes</taxon>
    </lineage>
</organism>
<gene>
    <name evidence="1" type="ORF">SDC9_177391</name>
</gene>
<sequence>MALTKLWNGTKTLDNQLVIKINVSVASSVDMSAQSVRLAKAKSKSKRAVIVRLATLSYNTKTSLNTGLFLLKR</sequence>
<proteinExistence type="predicted"/>
<accession>A0A645H0U3</accession>